<dbReference type="GO" id="GO:0046872">
    <property type="term" value="F:metal ion binding"/>
    <property type="evidence" value="ECO:0007669"/>
    <property type="project" value="UniProtKB-KW"/>
</dbReference>
<organism evidence="5 6">
    <name type="scientific">Schistosoma japonicum</name>
    <name type="common">Blood fluke</name>
    <dbReference type="NCBI Taxonomy" id="6182"/>
    <lineage>
        <taxon>Eukaryota</taxon>
        <taxon>Metazoa</taxon>
        <taxon>Spiralia</taxon>
        <taxon>Lophotrochozoa</taxon>
        <taxon>Platyhelminthes</taxon>
        <taxon>Trematoda</taxon>
        <taxon>Digenea</taxon>
        <taxon>Strigeidida</taxon>
        <taxon>Schistosomatoidea</taxon>
        <taxon>Schistosomatidae</taxon>
        <taxon>Schistosoma</taxon>
    </lineage>
</organism>
<dbReference type="PROSITE" id="PS01032">
    <property type="entry name" value="PPM_1"/>
    <property type="match status" value="1"/>
</dbReference>
<protein>
    <recommendedName>
        <fullName evidence="4">PPM-type phosphatase domain-containing protein</fullName>
    </recommendedName>
</protein>
<evidence type="ECO:0000259" key="4">
    <source>
        <dbReference type="PROSITE" id="PS51746"/>
    </source>
</evidence>
<proteinExistence type="predicted"/>
<sequence>MGAYMSKPNTEKVYDHGANQWISYSSCSMQGWRMHQEDAHNCIPDFDGSRGISFFAVYDGHGGIGSGTTADVDDVDEEEDESYSELLALRAEANQPLEHVLEQYGGEDALPMTIKVRPNS</sequence>
<dbReference type="STRING" id="6182.A0A4Z2DGL3"/>
<dbReference type="EMBL" id="SKCS01000149">
    <property type="protein sequence ID" value="TNN15370.1"/>
    <property type="molecule type" value="Genomic_DNA"/>
</dbReference>
<accession>A0A4Z2DGL3</accession>
<keyword evidence="1" id="KW-0479">Metal-binding</keyword>
<dbReference type="InterPro" id="IPR000222">
    <property type="entry name" value="PP2C_BS"/>
</dbReference>
<feature type="domain" description="PPM-type phosphatase" evidence="4">
    <location>
        <begin position="23"/>
        <end position="120"/>
    </location>
</feature>
<dbReference type="Proteomes" id="UP000311919">
    <property type="component" value="Unassembled WGS sequence"/>
</dbReference>
<evidence type="ECO:0000256" key="1">
    <source>
        <dbReference type="ARBA" id="ARBA00022723"/>
    </source>
</evidence>
<name>A0A4Z2DGL3_SCHJA</name>
<dbReference type="OrthoDB" id="10264738at2759"/>
<dbReference type="Gene3D" id="3.60.40.10">
    <property type="entry name" value="PPM-type phosphatase domain"/>
    <property type="match status" value="1"/>
</dbReference>
<evidence type="ECO:0000313" key="5">
    <source>
        <dbReference type="EMBL" id="TNN15370.1"/>
    </source>
</evidence>
<keyword evidence="3" id="KW-0904">Protein phosphatase</keyword>
<gene>
    <name evidence="5" type="ORF">EWB00_001342</name>
</gene>
<evidence type="ECO:0000256" key="2">
    <source>
        <dbReference type="ARBA" id="ARBA00022801"/>
    </source>
</evidence>
<keyword evidence="2" id="KW-0378">Hydrolase</keyword>
<dbReference type="InterPro" id="IPR001932">
    <property type="entry name" value="PPM-type_phosphatase-like_dom"/>
</dbReference>
<dbReference type="Pfam" id="PF00481">
    <property type="entry name" value="PP2C"/>
    <property type="match status" value="1"/>
</dbReference>
<dbReference type="AlphaFoldDB" id="A0A4Z2DGL3"/>
<evidence type="ECO:0000313" key="6">
    <source>
        <dbReference type="Proteomes" id="UP000311919"/>
    </source>
</evidence>
<comment type="caution">
    <text evidence="5">The sequence shown here is derived from an EMBL/GenBank/DDBJ whole genome shotgun (WGS) entry which is preliminary data.</text>
</comment>
<dbReference type="GO" id="GO:0004721">
    <property type="term" value="F:phosphoprotein phosphatase activity"/>
    <property type="evidence" value="ECO:0007669"/>
    <property type="project" value="UniProtKB-KW"/>
</dbReference>
<keyword evidence="6" id="KW-1185">Reference proteome</keyword>
<evidence type="ECO:0000256" key="3">
    <source>
        <dbReference type="ARBA" id="ARBA00022912"/>
    </source>
</evidence>
<dbReference type="SUPFAM" id="SSF81606">
    <property type="entry name" value="PP2C-like"/>
    <property type="match status" value="1"/>
</dbReference>
<reference evidence="5 6" key="1">
    <citation type="submission" date="2019-03" db="EMBL/GenBank/DDBJ databases">
        <title>An improved genome assembly of the fluke Schistosoma japonicum.</title>
        <authorList>
            <person name="Hu W."/>
            <person name="Luo F."/>
            <person name="Yin M."/>
            <person name="Mo X."/>
            <person name="Sun C."/>
            <person name="Wu Q."/>
            <person name="Zhu B."/>
            <person name="Xiang M."/>
            <person name="Wang J."/>
            <person name="Wang Y."/>
            <person name="Zhang T."/>
            <person name="Xu B."/>
            <person name="Zheng H."/>
            <person name="Feng Z."/>
        </authorList>
    </citation>
    <scope>NUCLEOTIDE SEQUENCE [LARGE SCALE GENOMIC DNA]</scope>
    <source>
        <strain evidence="5">HuSjv2</strain>
        <tissue evidence="5">Worms</tissue>
    </source>
</reference>
<dbReference type="PROSITE" id="PS51746">
    <property type="entry name" value="PPM_2"/>
    <property type="match status" value="1"/>
</dbReference>
<dbReference type="InterPro" id="IPR036457">
    <property type="entry name" value="PPM-type-like_dom_sf"/>
</dbReference>